<evidence type="ECO:0000256" key="2">
    <source>
        <dbReference type="ARBA" id="ARBA00004604"/>
    </source>
</evidence>
<keyword evidence="8" id="KW-0539">Nucleus</keyword>
<evidence type="ECO:0000256" key="9">
    <source>
        <dbReference type="ARBA" id="ARBA00093307"/>
    </source>
</evidence>
<dbReference type="GO" id="GO:0005730">
    <property type="term" value="C:nucleolus"/>
    <property type="evidence" value="ECO:0007669"/>
    <property type="project" value="UniProtKB-SubCell"/>
</dbReference>
<evidence type="ECO:0000313" key="11">
    <source>
        <dbReference type="EMBL" id="CAI8044036.1"/>
    </source>
</evidence>
<comment type="caution">
    <text evidence="11">The sequence shown here is derived from an EMBL/GenBank/DDBJ whole genome shotgun (WGS) entry which is preliminary data.</text>
</comment>
<evidence type="ECO:0000256" key="8">
    <source>
        <dbReference type="ARBA" id="ARBA00023242"/>
    </source>
</evidence>
<dbReference type="PANTHER" id="PTHR13557">
    <property type="entry name" value="COILED-COIL DOMAIN-CONTAINING PROTEIN 86"/>
    <property type="match status" value="1"/>
</dbReference>
<protein>
    <recommendedName>
        <fullName evidence="3">Coiled-coil domain-containing protein 86</fullName>
    </recommendedName>
</protein>
<gene>
    <name evidence="11" type="ORF">GBAR_LOCUS24430</name>
</gene>
<keyword evidence="5" id="KW-0597">Phosphoprotein</keyword>
<dbReference type="EMBL" id="CASHTH010003371">
    <property type="protein sequence ID" value="CAI8044036.1"/>
    <property type="molecule type" value="Genomic_DNA"/>
</dbReference>
<keyword evidence="7" id="KW-0175">Coiled coil</keyword>
<comment type="function">
    <text evidence="9">Required for proper chromosome segregation during mitosis and error-free mitotic progression.</text>
</comment>
<keyword evidence="4" id="KW-0158">Chromosome</keyword>
<feature type="compositionally biased region" description="Basic and acidic residues" evidence="10">
    <location>
        <begin position="43"/>
        <end position="66"/>
    </location>
</feature>
<feature type="region of interest" description="Disordered" evidence="10">
    <location>
        <begin position="1"/>
        <end position="66"/>
    </location>
</feature>
<dbReference type="Proteomes" id="UP001174909">
    <property type="component" value="Unassembled WGS sequence"/>
</dbReference>
<proteinExistence type="predicted"/>
<evidence type="ECO:0000256" key="6">
    <source>
        <dbReference type="ARBA" id="ARBA00022934"/>
    </source>
</evidence>
<evidence type="ECO:0000256" key="1">
    <source>
        <dbReference type="ARBA" id="ARBA00004286"/>
    </source>
</evidence>
<dbReference type="InterPro" id="IPR026570">
    <property type="entry name" value="CCDC86"/>
</dbReference>
<evidence type="ECO:0000313" key="12">
    <source>
        <dbReference type="Proteomes" id="UP001174909"/>
    </source>
</evidence>
<dbReference type="AlphaFoldDB" id="A0AA35X952"/>
<accession>A0AA35X952</accession>
<evidence type="ECO:0000256" key="4">
    <source>
        <dbReference type="ARBA" id="ARBA00022454"/>
    </source>
</evidence>
<dbReference type="GO" id="GO:0005694">
    <property type="term" value="C:chromosome"/>
    <property type="evidence" value="ECO:0007669"/>
    <property type="project" value="UniProtKB-SubCell"/>
</dbReference>
<keyword evidence="12" id="KW-1185">Reference proteome</keyword>
<sequence length="128" mass="15279">MKPGEESAPRGKPKSGRVWKSPGTKHRDCVAVPPLKKPYKVRRAQESERRAVREMEREMKEAKDKEKETSFPEVLYVVFVTQELRKRLQEKRERKLENQRKGEIVQKITNVTKLKRLKKKQLRTIEKR</sequence>
<dbReference type="PANTHER" id="PTHR13557:SF1">
    <property type="entry name" value="COILED-COIL DOMAIN-CONTAINING PROTEIN 86"/>
    <property type="match status" value="1"/>
</dbReference>
<reference evidence="11" key="1">
    <citation type="submission" date="2023-03" db="EMBL/GenBank/DDBJ databases">
        <authorList>
            <person name="Steffen K."/>
            <person name="Cardenas P."/>
        </authorList>
    </citation>
    <scope>NUCLEOTIDE SEQUENCE</scope>
</reference>
<name>A0AA35X952_GEOBA</name>
<organism evidence="11 12">
    <name type="scientific">Geodia barretti</name>
    <name type="common">Barrett's horny sponge</name>
    <dbReference type="NCBI Taxonomy" id="519541"/>
    <lineage>
        <taxon>Eukaryota</taxon>
        <taxon>Metazoa</taxon>
        <taxon>Porifera</taxon>
        <taxon>Demospongiae</taxon>
        <taxon>Heteroscleromorpha</taxon>
        <taxon>Tetractinellida</taxon>
        <taxon>Astrophorina</taxon>
        <taxon>Geodiidae</taxon>
        <taxon>Geodia</taxon>
    </lineage>
</organism>
<evidence type="ECO:0000256" key="7">
    <source>
        <dbReference type="ARBA" id="ARBA00023054"/>
    </source>
</evidence>
<keyword evidence="6" id="KW-0164">Citrullination</keyword>
<evidence type="ECO:0000256" key="3">
    <source>
        <dbReference type="ARBA" id="ARBA00016738"/>
    </source>
</evidence>
<evidence type="ECO:0000256" key="5">
    <source>
        <dbReference type="ARBA" id="ARBA00022553"/>
    </source>
</evidence>
<evidence type="ECO:0000256" key="10">
    <source>
        <dbReference type="SAM" id="MobiDB-lite"/>
    </source>
</evidence>
<comment type="subcellular location">
    <subcellularLocation>
        <location evidence="1">Chromosome</location>
    </subcellularLocation>
    <subcellularLocation>
        <location evidence="2">Nucleus</location>
        <location evidence="2">Nucleolus</location>
    </subcellularLocation>
</comment>